<evidence type="ECO:0000256" key="2">
    <source>
        <dbReference type="SAM" id="SignalP"/>
    </source>
</evidence>
<dbReference type="InterPro" id="IPR045860">
    <property type="entry name" value="Snake_toxin-like_sf"/>
</dbReference>
<evidence type="ECO:0000313" key="4">
    <source>
        <dbReference type="Proteomes" id="UP000010552"/>
    </source>
</evidence>
<dbReference type="SUPFAM" id="SSF57302">
    <property type="entry name" value="Snake toxin-like"/>
    <property type="match status" value="1"/>
</dbReference>
<gene>
    <name evidence="3" type="ORF">PAL_GLEAN10010423</name>
</gene>
<dbReference type="InParanoid" id="L5KJD9"/>
<evidence type="ECO:0000256" key="1">
    <source>
        <dbReference type="SAM" id="Phobius"/>
    </source>
</evidence>
<name>L5KJD9_PTEAL</name>
<dbReference type="GO" id="GO:0030098">
    <property type="term" value="P:lymphocyte differentiation"/>
    <property type="evidence" value="ECO:0007669"/>
    <property type="project" value="InterPro"/>
</dbReference>
<feature type="signal peptide" evidence="2">
    <location>
        <begin position="1"/>
        <end position="20"/>
    </location>
</feature>
<dbReference type="AlphaFoldDB" id="L5KJD9"/>
<dbReference type="STRING" id="9402.L5KJD9"/>
<keyword evidence="4" id="KW-1185">Reference proteome</keyword>
<dbReference type="eggNOG" id="ENOG502SGKP">
    <property type="taxonomic scope" value="Eukaryota"/>
</dbReference>
<dbReference type="GO" id="GO:0009986">
    <property type="term" value="C:cell surface"/>
    <property type="evidence" value="ECO:0007669"/>
    <property type="project" value="InterPro"/>
</dbReference>
<reference evidence="4" key="1">
    <citation type="journal article" date="2013" name="Science">
        <title>Comparative analysis of bat genomes provides insight into the evolution of flight and immunity.</title>
        <authorList>
            <person name="Zhang G."/>
            <person name="Cowled C."/>
            <person name="Shi Z."/>
            <person name="Huang Z."/>
            <person name="Bishop-Lilly K.A."/>
            <person name="Fang X."/>
            <person name="Wynne J.W."/>
            <person name="Xiong Z."/>
            <person name="Baker M.L."/>
            <person name="Zhao W."/>
            <person name="Tachedjian M."/>
            <person name="Zhu Y."/>
            <person name="Zhou P."/>
            <person name="Jiang X."/>
            <person name="Ng J."/>
            <person name="Yang L."/>
            <person name="Wu L."/>
            <person name="Xiao J."/>
            <person name="Feng Y."/>
            <person name="Chen Y."/>
            <person name="Sun X."/>
            <person name="Zhang Y."/>
            <person name="Marsh G.A."/>
            <person name="Crameri G."/>
            <person name="Broder C.C."/>
            <person name="Frey K.G."/>
            <person name="Wang L.F."/>
            <person name="Wang J."/>
        </authorList>
    </citation>
    <scope>NUCLEOTIDE SEQUENCE [LARGE SCALE GENOMIC DNA]</scope>
</reference>
<dbReference type="PANTHER" id="PTHR16982:SF2">
    <property type="entry name" value="LYMPHOCYTE ANTIGEN 6D"/>
    <property type="match status" value="1"/>
</dbReference>
<protein>
    <submittedName>
        <fullName evidence="3">Lymphocyte antigen 6D</fullName>
    </submittedName>
</protein>
<keyword evidence="1" id="KW-0472">Membrane</keyword>
<feature type="chain" id="PRO_5003969250" evidence="2">
    <location>
        <begin position="21"/>
        <end position="95"/>
    </location>
</feature>
<organism evidence="3 4">
    <name type="scientific">Pteropus alecto</name>
    <name type="common">Black flying fox</name>
    <dbReference type="NCBI Taxonomy" id="9402"/>
    <lineage>
        <taxon>Eukaryota</taxon>
        <taxon>Metazoa</taxon>
        <taxon>Chordata</taxon>
        <taxon>Craniata</taxon>
        <taxon>Vertebrata</taxon>
        <taxon>Euteleostomi</taxon>
        <taxon>Mammalia</taxon>
        <taxon>Eutheria</taxon>
        <taxon>Laurasiatheria</taxon>
        <taxon>Chiroptera</taxon>
        <taxon>Yinpterochiroptera</taxon>
        <taxon>Pteropodoidea</taxon>
        <taxon>Pteropodidae</taxon>
        <taxon>Pteropodinae</taxon>
        <taxon>Pteropus</taxon>
    </lineage>
</organism>
<dbReference type="FunCoup" id="L5KJD9">
    <property type="interactions" value="19"/>
</dbReference>
<accession>L5KJD9</accession>
<proteinExistence type="predicted"/>
<dbReference type="Proteomes" id="UP000010552">
    <property type="component" value="Unassembled WGS sequence"/>
</dbReference>
<sequence length="95" mass="9705">MRPLLVLLLLAALCTDLVEPLSGTPVEKDRVDWCAPTYSPPGQVRSGTSATSCCQSDLCNAGLLSSAPARTLLTSTALGLALALGLLALVLAPSL</sequence>
<dbReference type="InterPro" id="IPR042339">
    <property type="entry name" value="Ly6D"/>
</dbReference>
<dbReference type="PANTHER" id="PTHR16982">
    <property type="entry name" value="LYMPHOCYTE ANTIGEN 6D"/>
    <property type="match status" value="1"/>
</dbReference>
<evidence type="ECO:0000313" key="3">
    <source>
        <dbReference type="EMBL" id="ELK11690.1"/>
    </source>
</evidence>
<feature type="transmembrane region" description="Helical" evidence="1">
    <location>
        <begin position="72"/>
        <end position="92"/>
    </location>
</feature>
<keyword evidence="2" id="KW-0732">Signal</keyword>
<keyword evidence="1" id="KW-0812">Transmembrane</keyword>
<dbReference type="EMBL" id="KB030670">
    <property type="protein sequence ID" value="ELK11690.1"/>
    <property type="molecule type" value="Genomic_DNA"/>
</dbReference>
<keyword evidence="1" id="KW-1133">Transmembrane helix</keyword>